<reference evidence="5" key="1">
    <citation type="submission" date="2017-03" db="EMBL/GenBank/DDBJ databases">
        <title>Phytopthora megakarya and P. palmivora, two closely related causual agents of cacao black pod achieved similar genome size and gene model numbers by different mechanisms.</title>
        <authorList>
            <person name="Ali S."/>
            <person name="Shao J."/>
            <person name="Larry D.J."/>
            <person name="Kronmiller B."/>
            <person name="Shen D."/>
            <person name="Strem M.D."/>
            <person name="Melnick R.L."/>
            <person name="Guiltinan M.J."/>
            <person name="Tyler B.M."/>
            <person name="Meinhardt L.W."/>
            <person name="Bailey B.A."/>
        </authorList>
    </citation>
    <scope>NUCLEOTIDE SEQUENCE [LARGE SCALE GENOMIC DNA]</scope>
    <source>
        <strain evidence="5">zdho120</strain>
    </source>
</reference>
<feature type="domain" description="CCHC-type" evidence="3">
    <location>
        <begin position="488"/>
        <end position="504"/>
    </location>
</feature>
<feature type="compositionally biased region" description="Acidic residues" evidence="2">
    <location>
        <begin position="83"/>
        <end position="96"/>
    </location>
</feature>
<dbReference type="InterPro" id="IPR001878">
    <property type="entry name" value="Znf_CCHC"/>
</dbReference>
<feature type="region of interest" description="Disordered" evidence="2">
    <location>
        <begin position="1"/>
        <end position="141"/>
    </location>
</feature>
<feature type="region of interest" description="Disordered" evidence="2">
    <location>
        <begin position="516"/>
        <end position="578"/>
    </location>
</feature>
<dbReference type="Pfam" id="PF00098">
    <property type="entry name" value="zf-CCHC"/>
    <property type="match status" value="1"/>
</dbReference>
<evidence type="ECO:0000313" key="5">
    <source>
        <dbReference type="Proteomes" id="UP000198211"/>
    </source>
</evidence>
<dbReference type="OrthoDB" id="422005at2759"/>
<organism evidence="4 5">
    <name type="scientific">Phytophthora megakarya</name>
    <dbReference type="NCBI Taxonomy" id="4795"/>
    <lineage>
        <taxon>Eukaryota</taxon>
        <taxon>Sar</taxon>
        <taxon>Stramenopiles</taxon>
        <taxon>Oomycota</taxon>
        <taxon>Peronosporomycetes</taxon>
        <taxon>Peronosporales</taxon>
        <taxon>Peronosporaceae</taxon>
        <taxon>Phytophthora</taxon>
    </lineage>
</organism>
<feature type="compositionally biased region" description="Basic and acidic residues" evidence="2">
    <location>
        <begin position="28"/>
        <end position="41"/>
    </location>
</feature>
<evidence type="ECO:0000313" key="4">
    <source>
        <dbReference type="EMBL" id="OWZ03689.1"/>
    </source>
</evidence>
<protein>
    <recommendedName>
        <fullName evidence="3">CCHC-type domain-containing protein</fullName>
    </recommendedName>
</protein>
<gene>
    <name evidence="4" type="ORF">PHMEG_00024533</name>
</gene>
<dbReference type="Gene3D" id="4.10.60.10">
    <property type="entry name" value="Zinc finger, CCHC-type"/>
    <property type="match status" value="1"/>
</dbReference>
<keyword evidence="5" id="KW-1185">Reference proteome</keyword>
<keyword evidence="1" id="KW-0862">Zinc</keyword>
<dbReference type="SUPFAM" id="SSF57756">
    <property type="entry name" value="Retrovirus zinc finger-like domains"/>
    <property type="match status" value="1"/>
</dbReference>
<evidence type="ECO:0000256" key="1">
    <source>
        <dbReference type="PROSITE-ProRule" id="PRU00047"/>
    </source>
</evidence>
<evidence type="ECO:0000256" key="2">
    <source>
        <dbReference type="SAM" id="MobiDB-lite"/>
    </source>
</evidence>
<accession>A0A225VFI9</accession>
<name>A0A225VFI9_9STRA</name>
<evidence type="ECO:0000259" key="3">
    <source>
        <dbReference type="PROSITE" id="PS50158"/>
    </source>
</evidence>
<dbReference type="SMART" id="SM00343">
    <property type="entry name" value="ZnF_C2HC"/>
    <property type="match status" value="2"/>
</dbReference>
<feature type="compositionally biased region" description="Basic and acidic residues" evidence="2">
    <location>
        <begin position="59"/>
        <end position="70"/>
    </location>
</feature>
<dbReference type="Proteomes" id="UP000198211">
    <property type="component" value="Unassembled WGS sequence"/>
</dbReference>
<dbReference type="InterPro" id="IPR036875">
    <property type="entry name" value="Znf_CCHC_sf"/>
</dbReference>
<dbReference type="EMBL" id="NBNE01005374">
    <property type="protein sequence ID" value="OWZ03689.1"/>
    <property type="molecule type" value="Genomic_DNA"/>
</dbReference>
<comment type="caution">
    <text evidence="4">The sequence shown here is derived from an EMBL/GenBank/DDBJ whole genome shotgun (WGS) entry which is preliminary data.</text>
</comment>
<feature type="compositionally biased region" description="Basic and acidic residues" evidence="2">
    <location>
        <begin position="97"/>
        <end position="107"/>
    </location>
</feature>
<feature type="compositionally biased region" description="Basic and acidic residues" evidence="2">
    <location>
        <begin position="118"/>
        <end position="128"/>
    </location>
</feature>
<dbReference type="GO" id="GO:0008270">
    <property type="term" value="F:zinc ion binding"/>
    <property type="evidence" value="ECO:0007669"/>
    <property type="project" value="UniProtKB-KW"/>
</dbReference>
<dbReference type="PROSITE" id="PS50158">
    <property type="entry name" value="ZF_CCHC"/>
    <property type="match status" value="1"/>
</dbReference>
<dbReference type="AlphaFoldDB" id="A0A225VFI9"/>
<keyword evidence="1" id="KW-0479">Metal-binding</keyword>
<sequence>MSEDAADSGTGTRNGDDQAAESTQPRRSALERRRASRRQADSPDSTSSDGDDGSSDSSQDGRRKPHEQKGRARQRQQRRHGTDDDDSSDDDASSESESDRSRSESRDRRKYHTRHGRRQYEQRGRNDPGIRLPPARPGNIKNLELPTFTPAPGVSAATWVDRIDLALQGANASGQGEWTDHALYFILGNKLMESAAMWWVTLNQGLTRRQQSWTYLKKQLLKRFGPRKNKAAAEWRVNNRSRLYGEPYSDFAEGLRKAADRNRISERVFLAQYYRNLDVTTRQLVRMKPTPKTLEEAVAKTNRIDDPSDNVAQGIRNVGHCTSGATGNGTTGQTVVIPGVGDISLPTELTEAVVNSTAAEPPNKEAVTVFTNQQGIWNDYAGIYERPPGQKWNGRFWEQIAATRKARRRSPSTPSRIRDEPTDEEPAEKPASRKRKSTAKPATTEATKSPVARIAGVQRQEADTSGQRECLRCGSKEHYLAQCPDPPRCYACSKPGHFAKECTDTVENRKRALAARRAEKQRYDEVAREVDQRQRNLRKQQVDEALEKLKEWRQRDGDGSNPSKTRETAKVSLDQRQR</sequence>
<keyword evidence="1" id="KW-0863">Zinc-finger</keyword>
<dbReference type="GO" id="GO:0003676">
    <property type="term" value="F:nucleic acid binding"/>
    <property type="evidence" value="ECO:0007669"/>
    <property type="project" value="InterPro"/>
</dbReference>
<proteinExistence type="predicted"/>
<feature type="region of interest" description="Disordered" evidence="2">
    <location>
        <begin position="403"/>
        <end position="468"/>
    </location>
</feature>
<feature type="compositionally biased region" description="Basic residues" evidence="2">
    <location>
        <begin position="108"/>
        <end position="117"/>
    </location>
</feature>